<protein>
    <submittedName>
        <fullName evidence="1">Uncharacterized protein</fullName>
    </submittedName>
</protein>
<sequence>MFEMRKVTMVDQRQNLLHQLRGAYALEQNVERSLRWLNDRHAGQAALVSTGQEYLKQTLAQQQLLGKCLHRIEGDGQITQSENVNLPADILPAPPAQPGVGNVDKLFRLPSLTLEGIDTYTSCIATAESGGFFETKFTCEGILVQKFALSAWLSGDNFSMANYYRR</sequence>
<reference evidence="1 2" key="1">
    <citation type="submission" date="2021-07" db="EMBL/GenBank/DDBJ databases">
        <title>Paraburkholderia edwinii protects Aspergillus sp. from phenazines by acting as a toxin sponge.</title>
        <authorList>
            <person name="Dahlstrom K.M."/>
            <person name="Newman D.K."/>
        </authorList>
    </citation>
    <scope>NUCLEOTIDE SEQUENCE [LARGE SCALE GENOMIC DNA]</scope>
    <source>
        <strain evidence="1 2">Pe01</strain>
    </source>
</reference>
<gene>
    <name evidence="1" type="ORF">KZJ38_16510</name>
</gene>
<dbReference type="SUPFAM" id="SSF47240">
    <property type="entry name" value="Ferritin-like"/>
    <property type="match status" value="1"/>
</dbReference>
<name>A0ABX8UKQ0_9BURK</name>
<dbReference type="InterPro" id="IPR009078">
    <property type="entry name" value="Ferritin-like_SF"/>
</dbReference>
<organism evidence="1 2">
    <name type="scientific">Paraburkholderia edwinii</name>
    <dbReference type="NCBI Taxonomy" id="2861782"/>
    <lineage>
        <taxon>Bacteria</taxon>
        <taxon>Pseudomonadati</taxon>
        <taxon>Pseudomonadota</taxon>
        <taxon>Betaproteobacteria</taxon>
        <taxon>Burkholderiales</taxon>
        <taxon>Burkholderiaceae</taxon>
        <taxon>Paraburkholderia</taxon>
    </lineage>
</organism>
<accession>A0ABX8UKQ0</accession>
<evidence type="ECO:0000313" key="2">
    <source>
        <dbReference type="Proteomes" id="UP000826462"/>
    </source>
</evidence>
<evidence type="ECO:0000313" key="1">
    <source>
        <dbReference type="EMBL" id="QYD67902.1"/>
    </source>
</evidence>
<dbReference type="RefSeq" id="WP_219797245.1">
    <property type="nucleotide sequence ID" value="NZ_CP080095.1"/>
</dbReference>
<dbReference type="Proteomes" id="UP000826462">
    <property type="component" value="Chromosome 1"/>
</dbReference>
<proteinExistence type="predicted"/>
<keyword evidence="2" id="KW-1185">Reference proteome</keyword>
<dbReference type="EMBL" id="CP080095">
    <property type="protein sequence ID" value="QYD67902.1"/>
    <property type="molecule type" value="Genomic_DNA"/>
</dbReference>